<dbReference type="InterPro" id="IPR038071">
    <property type="entry name" value="UROD/MetE-like_sf"/>
</dbReference>
<comment type="subunit">
    <text evidence="7">Homodimer.</text>
</comment>
<name>G4NNU4_CHLT4</name>
<comment type="catalytic activity">
    <reaction evidence="7 8">
        <text>uroporphyrinogen III + 4 H(+) = coproporphyrinogen III + 4 CO2</text>
        <dbReference type="Rhea" id="RHEA:19865"/>
        <dbReference type="ChEBI" id="CHEBI:15378"/>
        <dbReference type="ChEBI" id="CHEBI:16526"/>
        <dbReference type="ChEBI" id="CHEBI:57308"/>
        <dbReference type="ChEBI" id="CHEBI:57309"/>
        <dbReference type="EC" id="4.1.1.37"/>
    </reaction>
</comment>
<dbReference type="PROSITE" id="PS00906">
    <property type="entry name" value="UROD_1"/>
    <property type="match status" value="1"/>
</dbReference>
<evidence type="ECO:0000313" key="12">
    <source>
        <dbReference type="EMBL" id="AEP35639.1"/>
    </source>
</evidence>
<dbReference type="GO" id="GO:0006782">
    <property type="term" value="P:protoporphyrinogen IX biosynthetic process"/>
    <property type="evidence" value="ECO:0007669"/>
    <property type="project" value="UniProtKB-UniRule"/>
</dbReference>
<dbReference type="UniPathway" id="UPA00251">
    <property type="reaction ID" value="UER00321"/>
</dbReference>
<comment type="similarity">
    <text evidence="2 7 9">Belongs to the uroporphyrinogen decarboxylase family.</text>
</comment>
<dbReference type="InterPro" id="IPR000257">
    <property type="entry name" value="Uroporphyrinogen_deCOase"/>
</dbReference>
<dbReference type="AlphaFoldDB" id="G4NNU4"/>
<dbReference type="PATRIC" id="fig|580047.4.peg.826"/>
<evidence type="ECO:0000256" key="2">
    <source>
        <dbReference type="ARBA" id="ARBA00009935"/>
    </source>
</evidence>
<reference evidence="12 13" key="1">
    <citation type="journal article" date="2011" name="J. Exp. Med.">
        <title>A live-attenuated chlamydial vaccine protects against trachoma in nonhuman primates.</title>
        <authorList>
            <person name="Kari L."/>
            <person name="Whitmire W.M."/>
            <person name="Olivares-Zavaleta N."/>
            <person name="Goheen M.M."/>
            <person name="Taylor L.D."/>
            <person name="Carlson J.H."/>
            <person name="Sturdevant G.L."/>
            <person name="Lu C."/>
            <person name="Bakios L.E."/>
            <person name="Randall L.B."/>
            <person name="Parnell M.J."/>
            <person name="Zhong G."/>
            <person name="Caldwell H.D."/>
        </authorList>
    </citation>
    <scope>NUCLEOTIDE SEQUENCE [LARGE SCALE GENOMIC DNA]</scope>
    <source>
        <strain evidence="12 13">A2497</strain>
    </source>
</reference>
<dbReference type="HAMAP" id="MF_00218">
    <property type="entry name" value="URO_D"/>
    <property type="match status" value="1"/>
</dbReference>
<sequence>MPMTGFYETISPRDQQRPPIWFLRQVGRYIPQYQELKRNRSLKDFFLDTESIVEATLLGPSLLGVDAAIVFADILSILEGFSVDYRFAPGPEVSYSPHEPLIFTKDPQETFSFLLEAIQQLTKRLTVPLIAFAASPFTLASYLIEGGASRDYPKTIAFLYQYPDRFKALLDEITLGTATYLQMQVQAGAAAIQLFESSSLRLPPHLFAKYVVAPNTKLIRQIKQTGNPPISLFCRCFYQEFLSLYAIGADTLHPDYHVELPEVYRQIHSPGSIQGNFDPALLLLPQDALIAHLEAYLAPLKQQSHYIFNLGHGILPQTPIENVQAVVSCLTSISTS</sequence>
<proteinExistence type="inferred from homology"/>
<evidence type="ECO:0000256" key="8">
    <source>
        <dbReference type="RuleBase" id="RU000554"/>
    </source>
</evidence>
<dbReference type="NCBIfam" id="TIGR01464">
    <property type="entry name" value="hemE"/>
    <property type="match status" value="1"/>
</dbReference>
<feature type="binding site" evidence="7">
    <location>
        <position position="312"/>
    </location>
    <ligand>
        <name>substrate</name>
    </ligand>
</feature>
<evidence type="ECO:0000256" key="9">
    <source>
        <dbReference type="RuleBase" id="RU004169"/>
    </source>
</evidence>
<keyword evidence="5 7" id="KW-0456">Lyase</keyword>
<dbReference type="Proteomes" id="UP000009287">
    <property type="component" value="Chromosome"/>
</dbReference>
<dbReference type="PROSITE" id="PS00907">
    <property type="entry name" value="UROD_2"/>
    <property type="match status" value="1"/>
</dbReference>
<evidence type="ECO:0000259" key="11">
    <source>
        <dbReference type="PROSITE" id="PS00907"/>
    </source>
</evidence>
<keyword evidence="6 7" id="KW-0627">Porphyrin biosynthesis</keyword>
<dbReference type="SUPFAM" id="SSF51726">
    <property type="entry name" value="UROD/MetE-like"/>
    <property type="match status" value="1"/>
</dbReference>
<feature type="site" description="Transition state stabilizer" evidence="7">
    <location>
        <position position="73"/>
    </location>
</feature>
<feature type="domain" description="Uroporphyrinogen decarboxylase (URO-D)" evidence="10">
    <location>
        <begin position="19"/>
        <end position="28"/>
    </location>
</feature>
<comment type="function">
    <text evidence="7">Catalyzes the decarboxylation of four acetate groups of uroporphyrinogen-III to yield coproporphyrinogen-III.</text>
</comment>
<feature type="binding site" evidence="7">
    <location>
        <position position="73"/>
    </location>
    <ligand>
        <name>substrate</name>
    </ligand>
</feature>
<comment type="subcellular location">
    <subcellularLocation>
        <location evidence="7">Cytoplasm</location>
    </subcellularLocation>
</comment>
<accession>G4NNU4</accession>
<dbReference type="Gene3D" id="3.20.20.210">
    <property type="match status" value="1"/>
</dbReference>
<comment type="caution">
    <text evidence="7">Lacks conserved residue(s) required for the propagation of feature annotation.</text>
</comment>
<evidence type="ECO:0000256" key="1">
    <source>
        <dbReference type="ARBA" id="ARBA00004804"/>
    </source>
</evidence>
<dbReference type="SMR" id="G4NNU4"/>
<accession>H1ZQ16</accession>
<evidence type="ECO:0000256" key="3">
    <source>
        <dbReference type="ARBA" id="ARBA00012288"/>
    </source>
</evidence>
<evidence type="ECO:0000256" key="6">
    <source>
        <dbReference type="ARBA" id="ARBA00023244"/>
    </source>
</evidence>
<evidence type="ECO:0000256" key="4">
    <source>
        <dbReference type="ARBA" id="ARBA00022793"/>
    </source>
</evidence>
<dbReference type="CDD" id="cd00717">
    <property type="entry name" value="URO-D"/>
    <property type="match status" value="1"/>
</dbReference>
<protein>
    <recommendedName>
        <fullName evidence="3 7">Uroporphyrinogen decarboxylase</fullName>
        <shortName evidence="7">UPD</shortName>
        <shortName evidence="7">URO-D</shortName>
        <ecNumber evidence="3 7">4.1.1.37</ecNumber>
    </recommendedName>
</protein>
<evidence type="ECO:0000256" key="7">
    <source>
        <dbReference type="HAMAP-Rule" id="MF_00218"/>
    </source>
</evidence>
<dbReference type="GO" id="GO:0005829">
    <property type="term" value="C:cytosol"/>
    <property type="evidence" value="ECO:0007669"/>
    <property type="project" value="TreeGrafter"/>
</dbReference>
<feature type="binding site" evidence="7">
    <location>
        <position position="142"/>
    </location>
    <ligand>
        <name>substrate</name>
    </ligand>
</feature>
<evidence type="ECO:0000313" key="13">
    <source>
        <dbReference type="Proteomes" id="UP000009287"/>
    </source>
</evidence>
<comment type="pathway">
    <text evidence="1 7 8">Porphyrin-containing compound metabolism; protoporphyrin-IX biosynthesis; coproporphyrinogen-III from 5-aminolevulinate: step 4/4.</text>
</comment>
<dbReference type="EC" id="4.1.1.37" evidence="3 7"/>
<dbReference type="KEGG" id="cty:CTR_7511"/>
<dbReference type="Pfam" id="PF01208">
    <property type="entry name" value="URO-D"/>
    <property type="match status" value="1"/>
</dbReference>
<keyword evidence="7" id="KW-0963">Cytoplasm</keyword>
<dbReference type="GO" id="GO:0004853">
    <property type="term" value="F:uroporphyrinogen decarboxylase activity"/>
    <property type="evidence" value="ECO:0007669"/>
    <property type="project" value="UniProtKB-UniRule"/>
</dbReference>
<dbReference type="RefSeq" id="WP_009872125.1">
    <property type="nucleotide sequence ID" value="NC_016798.1"/>
</dbReference>
<feature type="binding site" evidence="7">
    <location>
        <position position="197"/>
    </location>
    <ligand>
        <name>substrate</name>
    </ligand>
</feature>
<dbReference type="PANTHER" id="PTHR21091">
    <property type="entry name" value="METHYLTETRAHYDROFOLATE:HOMOCYSTEINE METHYLTRANSFERASE RELATED"/>
    <property type="match status" value="1"/>
</dbReference>
<keyword evidence="4 7" id="KW-0210">Decarboxylase</keyword>
<dbReference type="KEGG" id="cra:CTO_0813"/>
<evidence type="ECO:0000259" key="10">
    <source>
        <dbReference type="PROSITE" id="PS00906"/>
    </source>
</evidence>
<feature type="binding site" evidence="7">
    <location>
        <begin position="24"/>
        <end position="28"/>
    </location>
    <ligand>
        <name>substrate</name>
    </ligand>
</feature>
<dbReference type="PANTHER" id="PTHR21091:SF169">
    <property type="entry name" value="UROPORPHYRINOGEN DECARBOXYLASE"/>
    <property type="match status" value="1"/>
</dbReference>
<gene>
    <name evidence="7" type="primary">hemE</name>
    <name evidence="12" type="ordered locus">CTO_0813</name>
</gene>
<organism evidence="12 13">
    <name type="scientific">Chlamydia trachomatis serovar A (strain A2497)</name>
    <dbReference type="NCBI Taxonomy" id="580047"/>
    <lineage>
        <taxon>Bacteria</taxon>
        <taxon>Pseudomonadati</taxon>
        <taxon>Chlamydiota</taxon>
        <taxon>Chlamydiia</taxon>
        <taxon>Chlamydiales</taxon>
        <taxon>Chlamydiaceae</taxon>
        <taxon>Chlamydia/Chlamydophila group</taxon>
        <taxon>Chlamydia</taxon>
    </lineage>
</organism>
<feature type="domain" description="Uroporphyrinogen decarboxylase (URO-D)" evidence="11">
    <location>
        <begin position="130"/>
        <end position="146"/>
    </location>
</feature>
<dbReference type="EMBL" id="CP002401">
    <property type="protein sequence ID" value="AEP35639.1"/>
    <property type="molecule type" value="Genomic_DNA"/>
</dbReference>
<dbReference type="InterPro" id="IPR006361">
    <property type="entry name" value="Uroporphyrinogen_deCO2ase_HemE"/>
</dbReference>
<evidence type="ECO:0000256" key="5">
    <source>
        <dbReference type="ARBA" id="ARBA00023239"/>
    </source>
</evidence>